<proteinExistence type="predicted"/>
<evidence type="ECO:0000313" key="1">
    <source>
        <dbReference type="EMBL" id="GID51647.1"/>
    </source>
</evidence>
<name>A0ABQ3WZK2_9ACTN</name>
<organism evidence="1 2">
    <name type="scientific">Actinoplanes couchii</name>
    <dbReference type="NCBI Taxonomy" id="403638"/>
    <lineage>
        <taxon>Bacteria</taxon>
        <taxon>Bacillati</taxon>
        <taxon>Actinomycetota</taxon>
        <taxon>Actinomycetes</taxon>
        <taxon>Micromonosporales</taxon>
        <taxon>Micromonosporaceae</taxon>
        <taxon>Actinoplanes</taxon>
    </lineage>
</organism>
<dbReference type="RefSeq" id="WP_239144813.1">
    <property type="nucleotide sequence ID" value="NZ_BAAAQE010000090.1"/>
</dbReference>
<accession>A0ABQ3WZK2</accession>
<reference evidence="1 2" key="1">
    <citation type="submission" date="2021-01" db="EMBL/GenBank/DDBJ databases">
        <title>Whole genome shotgun sequence of Actinoplanes couchii NBRC 106145.</title>
        <authorList>
            <person name="Komaki H."/>
            <person name="Tamura T."/>
        </authorList>
    </citation>
    <scope>NUCLEOTIDE SEQUENCE [LARGE SCALE GENOMIC DNA]</scope>
    <source>
        <strain evidence="1 2">NBRC 106145</strain>
    </source>
</reference>
<sequence length="261" mass="27358">MIGNPAEEFAEFQRRFLTNAQRATAGQAAASGISASDSSGTVTVSLNSDGQVGNVRLTMDAKHVLGPAGIGPSVIAAVQAASTARLTAWAEAYTDDDATRPSHSVVGSASPGAGLPAASPDGFAAEFERLTTGRNLDSAGVRDAMYELLGLLERVDRSLDVAAEQARIGAAARHIGVSSDRHVRVMMTGAGELVDVHCDSRWLREAHEINIGRQITSAFHGAYQTIARDGVAVSLDDKGLGQLRNLLQDPARLAQMLRLGD</sequence>
<dbReference type="Gene3D" id="3.30.1310.10">
    <property type="entry name" value="Nucleoid-associated protein YbaB-like domain"/>
    <property type="match status" value="1"/>
</dbReference>
<dbReference type="EMBL" id="BOMG01000003">
    <property type="protein sequence ID" value="GID51647.1"/>
    <property type="molecule type" value="Genomic_DNA"/>
</dbReference>
<evidence type="ECO:0000313" key="2">
    <source>
        <dbReference type="Proteomes" id="UP000612282"/>
    </source>
</evidence>
<evidence type="ECO:0008006" key="3">
    <source>
        <dbReference type="Google" id="ProtNLM"/>
    </source>
</evidence>
<dbReference type="InterPro" id="IPR036894">
    <property type="entry name" value="YbaB-like_sf"/>
</dbReference>
<keyword evidence="2" id="KW-1185">Reference proteome</keyword>
<comment type="caution">
    <text evidence="1">The sequence shown here is derived from an EMBL/GenBank/DDBJ whole genome shotgun (WGS) entry which is preliminary data.</text>
</comment>
<gene>
    <name evidence="1" type="ORF">Aco03nite_000510</name>
</gene>
<dbReference type="Proteomes" id="UP000612282">
    <property type="component" value="Unassembled WGS sequence"/>
</dbReference>
<protein>
    <recommendedName>
        <fullName evidence="3">YbaB/EbfC DNA-binding family protein</fullName>
    </recommendedName>
</protein>